<evidence type="ECO:0000313" key="1">
    <source>
        <dbReference type="EMBL" id="CAH3028626.1"/>
    </source>
</evidence>
<gene>
    <name evidence="1" type="ORF">PEVE_00034522</name>
</gene>
<sequence>MEGLIEMTNNASGNRDSIGSLEAKVENLITLNNSTPSGTGAAAKSLERKIESMVELNNNTSSTMKSLESKVQSLVGLINKTSGVSDSMKALEAKVESLIALNKKPSNVSDAMKSLEAKVESLIALNNKTSSVIDAMKSLESNVQSLIALNNKTSGFSDAMKSLEEKVDSLIALINNTSSPVPQPVPNPTAVSVVSSCKEQYEKDNLSKSQVFTLSVDSKTIPVYCHMGDFGCGGGGWTLALKTDGLKGTFRFSSPLWSNRNPYNVAGGKTGFDTQETKLPTYWSTSFTKICLGMRIGNQIRFVLQNQTATSLHSLISDGAFRATSLGRHSWKALIGPQGSLQRNCNREGFNAVCSGKSNPSKTRIGILGNNQNDCGSCESRIGFGMEGAPDGSIRCGIAARNKADNGKKFINTFGYILVQ</sequence>
<dbReference type="Gene3D" id="1.20.58.60">
    <property type="match status" value="1"/>
</dbReference>
<dbReference type="Proteomes" id="UP001159427">
    <property type="component" value="Unassembled WGS sequence"/>
</dbReference>
<evidence type="ECO:0008006" key="3">
    <source>
        <dbReference type="Google" id="ProtNLM"/>
    </source>
</evidence>
<dbReference type="EMBL" id="CALNXI010000524">
    <property type="protein sequence ID" value="CAH3028626.1"/>
    <property type="molecule type" value="Genomic_DNA"/>
</dbReference>
<comment type="caution">
    <text evidence="1">The sequence shown here is derived from an EMBL/GenBank/DDBJ whole genome shotgun (WGS) entry which is preliminary data.</text>
</comment>
<proteinExistence type="predicted"/>
<organism evidence="1 2">
    <name type="scientific">Porites evermanni</name>
    <dbReference type="NCBI Taxonomy" id="104178"/>
    <lineage>
        <taxon>Eukaryota</taxon>
        <taxon>Metazoa</taxon>
        <taxon>Cnidaria</taxon>
        <taxon>Anthozoa</taxon>
        <taxon>Hexacorallia</taxon>
        <taxon>Scleractinia</taxon>
        <taxon>Fungiina</taxon>
        <taxon>Poritidae</taxon>
        <taxon>Porites</taxon>
    </lineage>
</organism>
<protein>
    <recommendedName>
        <fullName evidence="3">Fibrinogen C-terminal domain-containing protein</fullName>
    </recommendedName>
</protein>
<keyword evidence="2" id="KW-1185">Reference proteome</keyword>
<evidence type="ECO:0000313" key="2">
    <source>
        <dbReference type="Proteomes" id="UP001159427"/>
    </source>
</evidence>
<accession>A0ABN8MMQ8</accession>
<reference evidence="1 2" key="1">
    <citation type="submission" date="2022-05" db="EMBL/GenBank/DDBJ databases">
        <authorList>
            <consortium name="Genoscope - CEA"/>
            <person name="William W."/>
        </authorList>
    </citation>
    <scope>NUCLEOTIDE SEQUENCE [LARGE SCALE GENOMIC DNA]</scope>
</reference>
<name>A0ABN8MMQ8_9CNID</name>